<evidence type="ECO:0008006" key="4">
    <source>
        <dbReference type="Google" id="ProtNLM"/>
    </source>
</evidence>
<evidence type="ECO:0000313" key="3">
    <source>
        <dbReference type="Proteomes" id="UP001642360"/>
    </source>
</evidence>
<dbReference type="SUPFAM" id="SSF47699">
    <property type="entry name" value="Bifunctional inhibitor/lipid-transfer protein/seed storage 2S albumin"/>
    <property type="match status" value="1"/>
</dbReference>
<name>A0ABC8RU35_9AQUA</name>
<proteinExistence type="predicted"/>
<comment type="caution">
    <text evidence="2">The sequence shown here is derived from an EMBL/GenBank/DDBJ whole genome shotgun (WGS) entry which is preliminary data.</text>
</comment>
<dbReference type="InterPro" id="IPR036312">
    <property type="entry name" value="Bifun_inhib/LTP/seed_sf"/>
</dbReference>
<keyword evidence="3" id="KW-1185">Reference proteome</keyword>
<dbReference type="Proteomes" id="UP001642360">
    <property type="component" value="Unassembled WGS sequence"/>
</dbReference>
<dbReference type="AlphaFoldDB" id="A0ABC8RU35"/>
<dbReference type="EMBL" id="CAUOFW020001724">
    <property type="protein sequence ID" value="CAK9148007.1"/>
    <property type="molecule type" value="Genomic_DNA"/>
</dbReference>
<organism evidence="2 3">
    <name type="scientific">Ilex paraguariensis</name>
    <name type="common">yerba mate</name>
    <dbReference type="NCBI Taxonomy" id="185542"/>
    <lineage>
        <taxon>Eukaryota</taxon>
        <taxon>Viridiplantae</taxon>
        <taxon>Streptophyta</taxon>
        <taxon>Embryophyta</taxon>
        <taxon>Tracheophyta</taxon>
        <taxon>Spermatophyta</taxon>
        <taxon>Magnoliopsida</taxon>
        <taxon>eudicotyledons</taxon>
        <taxon>Gunneridae</taxon>
        <taxon>Pentapetalae</taxon>
        <taxon>asterids</taxon>
        <taxon>campanulids</taxon>
        <taxon>Aquifoliales</taxon>
        <taxon>Aquifoliaceae</taxon>
        <taxon>Ilex</taxon>
    </lineage>
</organism>
<gene>
    <name evidence="2" type="ORF">ILEXP_LOCUS15934</name>
</gene>
<feature type="chain" id="PRO_5044814805" description="Bifunctional inhibitor/plant lipid transfer protein/seed storage helical domain-containing protein" evidence="1">
    <location>
        <begin position="26"/>
        <end position="158"/>
    </location>
</feature>
<keyword evidence="1" id="KW-0732">Signal</keyword>
<protein>
    <recommendedName>
        <fullName evidence="4">Bifunctional inhibitor/plant lipid transfer protein/seed storage helical domain-containing protein</fullName>
    </recommendedName>
</protein>
<sequence length="158" mass="16807">MSTKFPSSTILSLLLNILFFAIVSGQASKLDSTSATMPTTFIDNNASQLTPGSAPPASMGSNSSPLMPVFGSPPPLMAPNCTCSIKTKRLAICSLPLYSVPSRSAKLACCIQLRFLRKAKARSCICKAIKDKILWPVVPSQADLLLLTCGLKATHNLH</sequence>
<feature type="signal peptide" evidence="1">
    <location>
        <begin position="1"/>
        <end position="25"/>
    </location>
</feature>
<evidence type="ECO:0000256" key="1">
    <source>
        <dbReference type="SAM" id="SignalP"/>
    </source>
</evidence>
<accession>A0ABC8RU35</accession>
<reference evidence="2 3" key="1">
    <citation type="submission" date="2024-02" db="EMBL/GenBank/DDBJ databases">
        <authorList>
            <person name="Vignale AGUSTIN F."/>
            <person name="Sosa J E."/>
            <person name="Modenutti C."/>
        </authorList>
    </citation>
    <scope>NUCLEOTIDE SEQUENCE [LARGE SCALE GENOMIC DNA]</scope>
</reference>
<evidence type="ECO:0000313" key="2">
    <source>
        <dbReference type="EMBL" id="CAK9148007.1"/>
    </source>
</evidence>